<dbReference type="InterPro" id="IPR006949">
    <property type="entry name" value="Barrel_Baseplate_J-like"/>
</dbReference>
<accession>A0ABV3PG94</accession>
<organism evidence="2 3">
    <name type="scientific">Labrys neptuniae</name>
    <dbReference type="NCBI Taxonomy" id="376174"/>
    <lineage>
        <taxon>Bacteria</taxon>
        <taxon>Pseudomonadati</taxon>
        <taxon>Pseudomonadota</taxon>
        <taxon>Alphaproteobacteria</taxon>
        <taxon>Hyphomicrobiales</taxon>
        <taxon>Xanthobacteraceae</taxon>
        <taxon>Labrys</taxon>
    </lineage>
</organism>
<evidence type="ECO:0000259" key="1">
    <source>
        <dbReference type="Pfam" id="PF04865"/>
    </source>
</evidence>
<dbReference type="EMBL" id="JBFNQD010000001">
    <property type="protein sequence ID" value="MEW9304566.1"/>
    <property type="molecule type" value="Genomic_DNA"/>
</dbReference>
<keyword evidence="3" id="KW-1185">Reference proteome</keyword>
<dbReference type="Proteomes" id="UP001555786">
    <property type="component" value="Unassembled WGS sequence"/>
</dbReference>
<gene>
    <name evidence="2" type="ORF">ABXS05_03385</name>
</gene>
<evidence type="ECO:0000313" key="3">
    <source>
        <dbReference type="Proteomes" id="UP001555786"/>
    </source>
</evidence>
<dbReference type="RefSeq" id="WP_367622924.1">
    <property type="nucleotide sequence ID" value="NZ_JBFNQD010000001.1"/>
</dbReference>
<sequence length="373" mass="38467">MALNVKSFARLVQDQAATIQTKSSKLVAFAVGSLLRAVIEANASVVLWLQGLVIYVLSLTRLSTSTGTDVDSWVNDWGISRLAATLASGQVTYSRFTPTNSAVIPVGAQVQTADGSQTFAVVADPSHSSWSNDQNGYLLPAEVASITVPVQSVTGSTAANVIAGAVNVMYTAITGVDYVSNALPFAGGANAESDASLKARFVAYIASLSKGTIPAIKYAVSSLQLGLECTIIENVTPDGVATPGFLWVTVDDGTGAPPQSTLDEAALAVGNTRAGGIMWGVFPPIVLPADIAIRLDTATGYDHQVVVATVADAVTKFVNTLPLGADLQFLRLAQVVQNASAGVSGLSIIVNGTSLDITAEPQNVVKISTLTVT</sequence>
<reference evidence="2 3" key="1">
    <citation type="submission" date="2024-07" db="EMBL/GenBank/DDBJ databases">
        <title>Description of Labrys sedimenti sp. nov., isolated from a diclofenac-degrading enrichment culture.</title>
        <authorList>
            <person name="Tancsics A."/>
            <person name="Csepanyi A."/>
        </authorList>
    </citation>
    <scope>NUCLEOTIDE SEQUENCE [LARGE SCALE GENOMIC DNA]</scope>
    <source>
        <strain evidence="2 3">LMG 23578</strain>
    </source>
</reference>
<name>A0ABV3PG94_9HYPH</name>
<evidence type="ECO:0000313" key="2">
    <source>
        <dbReference type="EMBL" id="MEW9304566.1"/>
    </source>
</evidence>
<protein>
    <submittedName>
        <fullName evidence="2">Baseplate J/gp47 family protein</fullName>
    </submittedName>
</protein>
<proteinExistence type="predicted"/>
<comment type="caution">
    <text evidence="2">The sequence shown here is derived from an EMBL/GenBank/DDBJ whole genome shotgun (WGS) entry which is preliminary data.</text>
</comment>
<dbReference type="Pfam" id="PF04865">
    <property type="entry name" value="Baseplate_J"/>
    <property type="match status" value="1"/>
</dbReference>
<feature type="domain" description="Baseplate protein J-like barrel" evidence="1">
    <location>
        <begin position="95"/>
        <end position="188"/>
    </location>
</feature>